<feature type="transmembrane region" description="Helical" evidence="14">
    <location>
        <begin position="629"/>
        <end position="654"/>
    </location>
</feature>
<dbReference type="GO" id="GO:0006999">
    <property type="term" value="P:nuclear pore organization"/>
    <property type="evidence" value="ECO:0007669"/>
    <property type="project" value="TreeGrafter"/>
</dbReference>
<evidence type="ECO:0000256" key="4">
    <source>
        <dbReference type="ARBA" id="ARBA00022448"/>
    </source>
</evidence>
<evidence type="ECO:0000256" key="9">
    <source>
        <dbReference type="ARBA" id="ARBA00023010"/>
    </source>
</evidence>
<dbReference type="OrthoDB" id="67850at2759"/>
<evidence type="ECO:0000256" key="3">
    <source>
        <dbReference type="ARBA" id="ARBA00005760"/>
    </source>
</evidence>
<evidence type="ECO:0000256" key="7">
    <source>
        <dbReference type="ARBA" id="ARBA00022927"/>
    </source>
</evidence>
<dbReference type="GO" id="GO:0005816">
    <property type="term" value="C:spindle pole body"/>
    <property type="evidence" value="ECO:0007669"/>
    <property type="project" value="TreeGrafter"/>
</dbReference>
<comment type="similarity">
    <text evidence="3">Belongs to the NDC1 family.</text>
</comment>
<feature type="transmembrane region" description="Helical" evidence="14">
    <location>
        <begin position="250"/>
        <end position="269"/>
    </location>
</feature>
<evidence type="ECO:0000259" key="15">
    <source>
        <dbReference type="Pfam" id="PF13813"/>
    </source>
</evidence>
<evidence type="ECO:0000256" key="2">
    <source>
        <dbReference type="ARBA" id="ARBA00004567"/>
    </source>
</evidence>
<dbReference type="GO" id="GO:0030674">
    <property type="term" value="F:protein-macromolecule adaptor activity"/>
    <property type="evidence" value="ECO:0007669"/>
    <property type="project" value="TreeGrafter"/>
</dbReference>
<dbReference type="AlphaFoldDB" id="A0A8H5AYZ9"/>
<keyword evidence="11 14" id="KW-0472">Membrane</keyword>
<keyword evidence="12" id="KW-0539">Nucleus</keyword>
<protein>
    <recommendedName>
        <fullName evidence="15">Wax synthase domain-containing protein</fullName>
    </recommendedName>
</protein>
<keyword evidence="5 14" id="KW-0812">Transmembrane</keyword>
<evidence type="ECO:0000313" key="16">
    <source>
        <dbReference type="EMBL" id="KAF5313609.1"/>
    </source>
</evidence>
<dbReference type="Proteomes" id="UP000541558">
    <property type="component" value="Unassembled WGS sequence"/>
</dbReference>
<dbReference type="GO" id="GO:0070631">
    <property type="term" value="P:spindle pole body localization"/>
    <property type="evidence" value="ECO:0007669"/>
    <property type="project" value="TreeGrafter"/>
</dbReference>
<evidence type="ECO:0000256" key="12">
    <source>
        <dbReference type="ARBA" id="ARBA00023242"/>
    </source>
</evidence>
<dbReference type="PANTHER" id="PTHR13269:SF6">
    <property type="entry name" value="NUCLEOPORIN NDC1"/>
    <property type="match status" value="1"/>
</dbReference>
<dbReference type="PANTHER" id="PTHR13269">
    <property type="entry name" value="NUCLEOPORIN NDC1"/>
    <property type="match status" value="1"/>
</dbReference>
<keyword evidence="9" id="KW-0811">Translocation</keyword>
<evidence type="ECO:0000256" key="10">
    <source>
        <dbReference type="ARBA" id="ARBA00023132"/>
    </source>
</evidence>
<sequence length="1059" mass="116909">MSTSTPSGSRFRTSTPVKAKTSTLINRSSPSLPPASQTFEPQVKSVLRYRLSRVFLWSALLCWVVNTVWVVWQTGGPGHAGLWGIVTAPLGFLTLVGSLVLWISSAVPVIVLRKVFLTPQRTAATSPQKSLAAALSKSSTKTAFVTYALSAVALAFIHTVQSGDPRLSLFVKSKKHPQYLNGRFLFLILTQLVAAASFLLRNLLRDRFAFRWIGMSSGKPVLFLDLFLAFMVSAVSITAALPLACTLFGLVRMLVLPVLYKLPFLPLFLRPFTAHFLRGPYTLSLPFRHLAFLGRAWFVGFTTLFLWEAAETMFDDMLAEPVDVGAPSPVPLVSGIASTDPIMKYFAYAELSKMTASSVAHRQTLFGDQNNIPNVWGTFVRESLLLLGKDYQRLLRRGAEPVASTGPASTPSKPSGPPVIGTPVPLLRQSILRSQAGSPREEVLNTLASDGPLAKVVDQTAEAAHIPELFRSVASTPLKETAVVEAAKAAATTVAHPAGLVQRVKSALRKRVEDLYEQHAPEFVKEQVVGFGKWWTEDRISKKVDMCLPMRELDVVVIEVLTKNVCASLTEDRYGNVQRDIPKILEALLAFLSAVEDYQSELLKQMESLPDDPSIREPLREELEKATGILAYVGDGSLGFFIALEACLVGFLALKLWLFRTPPIHGSTPDSRAAISWSLFLALGALFIKRFIFSPGTGDVFFDHAVACNAATTVFVGFHFLVAVPGSELKSSLGVEGKQEQQIASTGPSNILKCIRQAYRLRMSPRRGLRPPCPTPKSHSKGSDMPAQLSRSAFLLQRTMYFLLNFFSLDILNTLAHRIPLLLPSSGLNPRPWRAYELPLSLLHAAMIYAGLNIMYDSYTVLSVGLGCTGVDEWPWLFGSPADAWSVKRFWGKVWHQLMRNHLTSTSTYIVESLPPPFRPASRRTKSPIQVTIIFLLSGLLHLAGEHYALRSLPGADMSTSSILGGIFMTFALQPFGLFLEHLCCRVHRACLGHRMGPPSRLEKALGFLWVLAWFSFSMSFYTRRMMGAGFMTGWANIPRGWTLKVASVFWETWMNTGL</sequence>
<feature type="transmembrane region" description="Helical" evidence="14">
    <location>
        <begin position="674"/>
        <end position="692"/>
    </location>
</feature>
<dbReference type="Pfam" id="PF13813">
    <property type="entry name" value="MBOAT_2"/>
    <property type="match status" value="1"/>
</dbReference>
<keyword evidence="10" id="KW-0906">Nuclear pore complex</keyword>
<dbReference type="GO" id="GO:0070762">
    <property type="term" value="C:nuclear pore transmembrane ring"/>
    <property type="evidence" value="ECO:0007669"/>
    <property type="project" value="TreeGrafter"/>
</dbReference>
<comment type="caution">
    <text evidence="16">The sequence shown here is derived from an EMBL/GenBank/DDBJ whole genome shotgun (WGS) entry which is preliminary data.</text>
</comment>
<keyword evidence="17" id="KW-1185">Reference proteome</keyword>
<feature type="transmembrane region" description="Helical" evidence="14">
    <location>
        <begin position="221"/>
        <end position="244"/>
    </location>
</feature>
<evidence type="ECO:0000256" key="8">
    <source>
        <dbReference type="ARBA" id="ARBA00022989"/>
    </source>
</evidence>
<feature type="transmembrane region" description="Helical" evidence="14">
    <location>
        <begin position="54"/>
        <end position="72"/>
    </location>
</feature>
<dbReference type="InterPro" id="IPR019049">
    <property type="entry name" value="Nucleoporin_prot_Ndc1/Nup"/>
</dbReference>
<evidence type="ECO:0000256" key="13">
    <source>
        <dbReference type="SAM" id="MobiDB-lite"/>
    </source>
</evidence>
<organism evidence="16 17">
    <name type="scientific">Ephemerocybe angulata</name>
    <dbReference type="NCBI Taxonomy" id="980116"/>
    <lineage>
        <taxon>Eukaryota</taxon>
        <taxon>Fungi</taxon>
        <taxon>Dikarya</taxon>
        <taxon>Basidiomycota</taxon>
        <taxon>Agaricomycotina</taxon>
        <taxon>Agaricomycetes</taxon>
        <taxon>Agaricomycetidae</taxon>
        <taxon>Agaricales</taxon>
        <taxon>Agaricineae</taxon>
        <taxon>Psathyrellaceae</taxon>
        <taxon>Ephemerocybe</taxon>
    </lineage>
</organism>
<dbReference type="EMBL" id="JAACJK010000223">
    <property type="protein sequence ID" value="KAF5313609.1"/>
    <property type="molecule type" value="Genomic_DNA"/>
</dbReference>
<feature type="transmembrane region" description="Helical" evidence="14">
    <location>
        <begin position="92"/>
        <end position="112"/>
    </location>
</feature>
<feature type="domain" description="Wax synthase" evidence="15">
    <location>
        <begin position="874"/>
        <end position="952"/>
    </location>
</feature>
<feature type="transmembrane region" description="Helical" evidence="14">
    <location>
        <begin position="290"/>
        <end position="307"/>
    </location>
</feature>
<keyword evidence="8 14" id="KW-1133">Transmembrane helix</keyword>
<feature type="transmembrane region" description="Helical" evidence="14">
    <location>
        <begin position="799"/>
        <end position="816"/>
    </location>
</feature>
<feature type="transmembrane region" description="Helical" evidence="14">
    <location>
        <begin position="962"/>
        <end position="984"/>
    </location>
</feature>
<dbReference type="GO" id="GO:0015031">
    <property type="term" value="P:protein transport"/>
    <property type="evidence" value="ECO:0007669"/>
    <property type="project" value="UniProtKB-KW"/>
</dbReference>
<feature type="transmembrane region" description="Helical" evidence="14">
    <location>
        <begin position="1005"/>
        <end position="1023"/>
    </location>
</feature>
<evidence type="ECO:0000313" key="17">
    <source>
        <dbReference type="Proteomes" id="UP000541558"/>
    </source>
</evidence>
<evidence type="ECO:0000256" key="14">
    <source>
        <dbReference type="SAM" id="Phobius"/>
    </source>
</evidence>
<keyword evidence="7" id="KW-0653">Protein transport</keyword>
<dbReference type="Pfam" id="PF09531">
    <property type="entry name" value="Ndc1_Nup"/>
    <property type="match status" value="1"/>
</dbReference>
<feature type="transmembrane region" description="Helical" evidence="14">
    <location>
        <begin position="929"/>
        <end position="950"/>
    </location>
</feature>
<evidence type="ECO:0000256" key="5">
    <source>
        <dbReference type="ARBA" id="ARBA00022692"/>
    </source>
</evidence>
<gene>
    <name evidence="16" type="ORF">D9611_010227</name>
</gene>
<dbReference type="GO" id="GO:0031965">
    <property type="term" value="C:nuclear membrane"/>
    <property type="evidence" value="ECO:0007669"/>
    <property type="project" value="UniProtKB-SubCell"/>
</dbReference>
<evidence type="ECO:0000256" key="11">
    <source>
        <dbReference type="ARBA" id="ARBA00023136"/>
    </source>
</evidence>
<evidence type="ECO:0000256" key="1">
    <source>
        <dbReference type="ARBA" id="ARBA00004232"/>
    </source>
</evidence>
<proteinExistence type="inferred from homology"/>
<feature type="region of interest" description="Disordered" evidence="13">
    <location>
        <begin position="400"/>
        <end position="420"/>
    </location>
</feature>
<feature type="transmembrane region" description="Helical" evidence="14">
    <location>
        <begin position="704"/>
        <end position="724"/>
    </location>
</feature>
<keyword evidence="4" id="KW-0813">Transport</keyword>
<name>A0A8H5AYZ9_9AGAR</name>
<reference evidence="16 17" key="1">
    <citation type="journal article" date="2020" name="ISME J.">
        <title>Uncovering the hidden diversity of litter-decomposition mechanisms in mushroom-forming fungi.</title>
        <authorList>
            <person name="Floudas D."/>
            <person name="Bentzer J."/>
            <person name="Ahren D."/>
            <person name="Johansson T."/>
            <person name="Persson P."/>
            <person name="Tunlid A."/>
        </authorList>
    </citation>
    <scope>NUCLEOTIDE SEQUENCE [LARGE SCALE GENOMIC DNA]</scope>
    <source>
        <strain evidence="16 17">CBS 175.51</strain>
    </source>
</reference>
<dbReference type="InterPro" id="IPR032805">
    <property type="entry name" value="Wax_synthase_dom"/>
</dbReference>
<feature type="region of interest" description="Disordered" evidence="13">
    <location>
        <begin position="1"/>
        <end position="36"/>
    </location>
</feature>
<accession>A0A8H5AYZ9</accession>
<evidence type="ECO:0000256" key="6">
    <source>
        <dbReference type="ARBA" id="ARBA00022816"/>
    </source>
</evidence>
<feature type="transmembrane region" description="Helical" evidence="14">
    <location>
        <begin position="180"/>
        <end position="200"/>
    </location>
</feature>
<keyword evidence="6" id="KW-0509">mRNA transport</keyword>
<comment type="subcellular location">
    <subcellularLocation>
        <location evidence="1">Nucleus membrane</location>
        <topology evidence="1">Multi-pass membrane protein</topology>
    </subcellularLocation>
    <subcellularLocation>
        <location evidence="2">Nucleus</location>
        <location evidence="2">Nuclear pore complex</location>
    </subcellularLocation>
</comment>
<dbReference type="GO" id="GO:0051028">
    <property type="term" value="P:mRNA transport"/>
    <property type="evidence" value="ECO:0007669"/>
    <property type="project" value="UniProtKB-KW"/>
</dbReference>